<feature type="compositionally biased region" description="Polar residues" evidence="1">
    <location>
        <begin position="122"/>
        <end position="138"/>
    </location>
</feature>
<dbReference type="Pfam" id="PF13719">
    <property type="entry name" value="Zn_ribbon_5"/>
    <property type="match status" value="1"/>
</dbReference>
<evidence type="ECO:0000256" key="1">
    <source>
        <dbReference type="SAM" id="MobiDB-lite"/>
    </source>
</evidence>
<evidence type="ECO:0000313" key="3">
    <source>
        <dbReference type="EMBL" id="NRT56337.1"/>
    </source>
</evidence>
<dbReference type="EMBL" id="JABSNM010000008">
    <property type="protein sequence ID" value="NRT56337.1"/>
    <property type="molecule type" value="Genomic_DNA"/>
</dbReference>
<dbReference type="InterPro" id="IPR021834">
    <property type="entry name" value="DUF3426"/>
</dbReference>
<name>A0ABX2G4J2_9BURK</name>
<accession>A0ABX2G4J2</accession>
<feature type="compositionally biased region" description="Low complexity" evidence="1">
    <location>
        <begin position="255"/>
        <end position="296"/>
    </location>
</feature>
<dbReference type="Proteomes" id="UP001516061">
    <property type="component" value="Unassembled WGS sequence"/>
</dbReference>
<sequence length="620" mass="65722">MSLATSCPSCGTVFRVVQDQLKTSEGWVRCGQCQEVFNALEGLFDLDRRESSATTRSGIAQTPRPAPQPSLPPPGHDPNDPAWAETRPAMFSGSKSSLPPPAPPRPQQQVHIGTRHAATWDPSVQDSGMSMAPTQPDTGSWRLLRDPSSPDGALATEADASDSLLAPAPSEPHDDQGYPATTLEFRSEAFSAFASAKLQQRHGRPDVDLTLPDPAPVMPPPPRPMPAFAPRQEPAAAPAPVRPEPEEEAAPSTPPRSSALAEPEPEQAPLQEEPAASGIPLPQVADAAAAQVATATPDDEPLPPEAEAPQPPPTAPEASASHEAQEGSEVQLPPAEMQPLTATAAETPAERVAQDVVEATAGPDAALADTMPAAVPRSGEDHFEKTIDLTSELLAPQRPGANAQATQAEPAGLPPREPVVEETPPEEAATSRTEAQDAATDATPAGGPEIDPEPTLDFIRKANNQARWQRPWVRGALGASALCLTLTLMAQVGVQWRDRFGARWPVLQPLLETLCQCQLQPPRLLDALVVDSTSLTRPPGASGFLLGVTLHNRAEHPVAAPHIELSLTDTRGQVVLRRVLTPTEFRQPGMLPGQADAIWSLEFTSSDSRITGYTLAAFYP</sequence>
<feature type="region of interest" description="Disordered" evidence="1">
    <location>
        <begin position="50"/>
        <end position="349"/>
    </location>
</feature>
<feature type="compositionally biased region" description="Pro residues" evidence="1">
    <location>
        <begin position="64"/>
        <end position="76"/>
    </location>
</feature>
<keyword evidence="4" id="KW-1185">Reference proteome</keyword>
<dbReference type="RefSeq" id="WP_173805349.1">
    <property type="nucleotide sequence ID" value="NZ_JABSNM010000008.1"/>
</dbReference>
<protein>
    <submittedName>
        <fullName evidence="3">Zn finger-like uncharacterized protein</fullName>
    </submittedName>
</protein>
<evidence type="ECO:0000313" key="4">
    <source>
        <dbReference type="Proteomes" id="UP001516061"/>
    </source>
</evidence>
<gene>
    <name evidence="3" type="ORF">HNQ01_002080</name>
</gene>
<feature type="region of interest" description="Disordered" evidence="1">
    <location>
        <begin position="398"/>
        <end position="455"/>
    </location>
</feature>
<feature type="compositionally biased region" description="Pro residues" evidence="1">
    <location>
        <begin position="213"/>
        <end position="227"/>
    </location>
</feature>
<reference evidence="3 4" key="1">
    <citation type="submission" date="2020-05" db="EMBL/GenBank/DDBJ databases">
        <title>Genomic Encyclopedia of Type Strains, Phase IV (KMG-V): Genome sequencing to study the core and pangenomes of soil and plant-associated prokaryotes.</title>
        <authorList>
            <person name="Whitman W."/>
        </authorList>
    </citation>
    <scope>NUCLEOTIDE SEQUENCE [LARGE SCALE GENOMIC DNA]</scope>
    <source>
        <strain evidence="3 4">C29</strain>
    </source>
</reference>
<dbReference type="Pfam" id="PF11906">
    <property type="entry name" value="DUF3426"/>
    <property type="match status" value="1"/>
</dbReference>
<feature type="compositionally biased region" description="Pro residues" evidence="1">
    <location>
        <begin position="303"/>
        <end position="315"/>
    </location>
</feature>
<proteinExistence type="predicted"/>
<evidence type="ECO:0000259" key="2">
    <source>
        <dbReference type="Pfam" id="PF13719"/>
    </source>
</evidence>
<dbReference type="InterPro" id="IPR011723">
    <property type="entry name" value="Znf/thioredoxin_put"/>
</dbReference>
<feature type="domain" description="Zinc finger/thioredoxin putative" evidence="2">
    <location>
        <begin position="3"/>
        <end position="39"/>
    </location>
</feature>
<feature type="compositionally biased region" description="Low complexity" evidence="1">
    <location>
        <begin position="228"/>
        <end position="239"/>
    </location>
</feature>
<dbReference type="NCBIfam" id="TIGR02098">
    <property type="entry name" value="MJ0042_CXXC"/>
    <property type="match status" value="1"/>
</dbReference>
<comment type="caution">
    <text evidence="3">The sequence shown here is derived from an EMBL/GenBank/DDBJ whole genome shotgun (WGS) entry which is preliminary data.</text>
</comment>
<organism evidence="3 4">
    <name type="scientific">Sphaerotilus uruguayifluvii</name>
    <dbReference type="NCBI Taxonomy" id="2735897"/>
    <lineage>
        <taxon>Bacteria</taxon>
        <taxon>Pseudomonadati</taxon>
        <taxon>Pseudomonadota</taxon>
        <taxon>Betaproteobacteria</taxon>
        <taxon>Burkholderiales</taxon>
        <taxon>Sphaerotilaceae</taxon>
        <taxon>Sphaerotilus</taxon>
    </lineage>
</organism>